<dbReference type="Pfam" id="PF00270">
    <property type="entry name" value="DEAD"/>
    <property type="match status" value="1"/>
</dbReference>
<feature type="compositionally biased region" description="Basic and acidic residues" evidence="7">
    <location>
        <begin position="38"/>
        <end position="93"/>
    </location>
</feature>
<feature type="compositionally biased region" description="Low complexity" evidence="7">
    <location>
        <begin position="122"/>
        <end position="142"/>
    </location>
</feature>
<feature type="region of interest" description="Disordered" evidence="7">
    <location>
        <begin position="29"/>
        <end position="142"/>
    </location>
</feature>
<dbReference type="SMART" id="SM00490">
    <property type="entry name" value="HELICc"/>
    <property type="match status" value="1"/>
</dbReference>
<evidence type="ECO:0000256" key="3">
    <source>
        <dbReference type="ARBA" id="ARBA00022801"/>
    </source>
</evidence>
<dbReference type="Gene3D" id="3.40.50.300">
    <property type="entry name" value="P-loop containing nucleotide triphosphate hydrolases"/>
    <property type="match status" value="2"/>
</dbReference>
<dbReference type="SMART" id="SM00487">
    <property type="entry name" value="DEXDc"/>
    <property type="match status" value="1"/>
</dbReference>
<dbReference type="InterPro" id="IPR027417">
    <property type="entry name" value="P-loop_NTPase"/>
</dbReference>
<dbReference type="OrthoDB" id="10256233at2759"/>
<dbReference type="InterPro" id="IPR011545">
    <property type="entry name" value="DEAD/DEAH_box_helicase_dom"/>
</dbReference>
<evidence type="ECO:0000256" key="7">
    <source>
        <dbReference type="SAM" id="MobiDB-lite"/>
    </source>
</evidence>
<evidence type="ECO:0000313" key="10">
    <source>
        <dbReference type="EMBL" id="KLT39023.1"/>
    </source>
</evidence>
<dbReference type="SUPFAM" id="SSF52540">
    <property type="entry name" value="P-loop containing nucleoside triphosphate hydrolases"/>
    <property type="match status" value="1"/>
</dbReference>
<name>A0A0J0XDB0_9TREE</name>
<dbReference type="EC" id="3.6.4.13" evidence="1"/>
<feature type="domain" description="Helicase ATP-binding" evidence="8">
    <location>
        <begin position="195"/>
        <end position="396"/>
    </location>
</feature>
<keyword evidence="2" id="KW-0547">Nucleotide-binding</keyword>
<proteinExistence type="predicted"/>
<gene>
    <name evidence="10" type="ORF">CC85DRAFT_288945</name>
</gene>
<evidence type="ECO:0000313" key="11">
    <source>
        <dbReference type="Proteomes" id="UP000053611"/>
    </source>
</evidence>
<dbReference type="STRING" id="879819.A0A0J0XDB0"/>
<sequence>MLAAYSVARVVPSLARVLTPAFAGLSSSATVALTRPPARSDRPPPRGEYRESRDGERPRTRYSENHSRDRTRTRDNQNDNRDRTSTRDRDNRGRATAPAAQTTSRRLAAVPRAPRLLPPAPSSAVRAKAARTTAAAHAAHAASPLTHARGHENVALAQPRAFNAFELHEGLQAALNERFPGGQSTPIQSLALAKLLAAPHKLRAVLGAETGSGKTLAYLLPLLHHLKATDTGPSPQTQADVLAKPRALVLAPTHELTRQSTRVAKELAHSAKLRILGASSPGTLFGHADVLFATGRGATSLLGLPFEEKEKERPGRPRAEKPERTFEERLDLGAVEWLVIDEADVLLGLDFITETSRVVERVRAASPNLHVLLVTATLPPSLLRVLEGPLFGGQFEHLLSPGLHRLPRKLDTRFVPWSGGGNRTADIVHEIKRGFAEDSHDARLAGVDTRPRAVVFCGSVGQVKAISTALEDKGVPALSWTGESPERVPGHNGPLDAFLAHGSDGDARGARVLVTTSLLSRGLDFSAAVTSIYLVDPPRDVLDFVHRAGRAGRAGRHGRVVVFGVNGANDLRYGKEIKSVLGKVERRAAVKPGGRTFSGKGDDRKRR</sequence>
<dbReference type="PANTHER" id="PTHR47960">
    <property type="entry name" value="DEAD-BOX ATP-DEPENDENT RNA HELICASE 50"/>
    <property type="match status" value="1"/>
</dbReference>
<dbReference type="EMBL" id="KQ087273">
    <property type="protein sequence ID" value="KLT39023.1"/>
    <property type="molecule type" value="Genomic_DNA"/>
</dbReference>
<evidence type="ECO:0000256" key="5">
    <source>
        <dbReference type="ARBA" id="ARBA00022840"/>
    </source>
</evidence>
<dbReference type="GO" id="GO:0005524">
    <property type="term" value="F:ATP binding"/>
    <property type="evidence" value="ECO:0007669"/>
    <property type="project" value="UniProtKB-KW"/>
</dbReference>
<organism evidence="10 11">
    <name type="scientific">Cutaneotrichosporon oleaginosum</name>
    <dbReference type="NCBI Taxonomy" id="879819"/>
    <lineage>
        <taxon>Eukaryota</taxon>
        <taxon>Fungi</taxon>
        <taxon>Dikarya</taxon>
        <taxon>Basidiomycota</taxon>
        <taxon>Agaricomycotina</taxon>
        <taxon>Tremellomycetes</taxon>
        <taxon>Trichosporonales</taxon>
        <taxon>Trichosporonaceae</taxon>
        <taxon>Cutaneotrichosporon</taxon>
    </lineage>
</organism>
<keyword evidence="5" id="KW-0067">ATP-binding</keyword>
<evidence type="ECO:0000256" key="2">
    <source>
        <dbReference type="ARBA" id="ARBA00022741"/>
    </source>
</evidence>
<dbReference type="InterPro" id="IPR001650">
    <property type="entry name" value="Helicase_C-like"/>
</dbReference>
<dbReference type="GO" id="GO:0003724">
    <property type="term" value="F:RNA helicase activity"/>
    <property type="evidence" value="ECO:0007669"/>
    <property type="project" value="UniProtKB-EC"/>
</dbReference>
<feature type="compositionally biased region" description="Low complexity" evidence="7">
    <location>
        <begin position="104"/>
        <end position="115"/>
    </location>
</feature>
<evidence type="ECO:0000256" key="6">
    <source>
        <dbReference type="ARBA" id="ARBA00047984"/>
    </source>
</evidence>
<feature type="domain" description="Helicase C-terminal" evidence="9">
    <location>
        <begin position="439"/>
        <end position="598"/>
    </location>
</feature>
<reference evidence="10 11" key="1">
    <citation type="submission" date="2015-03" db="EMBL/GenBank/DDBJ databases">
        <title>Genomics and transcriptomics of the oil-accumulating basidiomycete yeast T. oleaginosus allow insights into substrate utilization and the diverse evolutionary trajectories of mating systems in fungi.</title>
        <authorList>
            <consortium name="DOE Joint Genome Institute"/>
            <person name="Kourist R."/>
            <person name="Kracht O."/>
            <person name="Bracharz F."/>
            <person name="Lipzen A."/>
            <person name="Nolan M."/>
            <person name="Ohm R."/>
            <person name="Grigoriev I."/>
            <person name="Sun S."/>
            <person name="Heitman J."/>
            <person name="Bruck T."/>
            <person name="Nowrousian M."/>
        </authorList>
    </citation>
    <scope>NUCLEOTIDE SEQUENCE [LARGE SCALE GENOMIC DNA]</scope>
    <source>
        <strain evidence="10 11">IBC0246</strain>
    </source>
</reference>
<dbReference type="Pfam" id="PF00271">
    <property type="entry name" value="Helicase_C"/>
    <property type="match status" value="1"/>
</dbReference>
<dbReference type="GO" id="GO:0016787">
    <property type="term" value="F:hydrolase activity"/>
    <property type="evidence" value="ECO:0007669"/>
    <property type="project" value="UniProtKB-KW"/>
</dbReference>
<dbReference type="RefSeq" id="XP_018275514.1">
    <property type="nucleotide sequence ID" value="XM_018424440.1"/>
</dbReference>
<evidence type="ECO:0000259" key="8">
    <source>
        <dbReference type="PROSITE" id="PS51192"/>
    </source>
</evidence>
<dbReference type="GeneID" id="28985043"/>
<dbReference type="GO" id="GO:0003676">
    <property type="term" value="F:nucleic acid binding"/>
    <property type="evidence" value="ECO:0007669"/>
    <property type="project" value="InterPro"/>
</dbReference>
<evidence type="ECO:0000256" key="4">
    <source>
        <dbReference type="ARBA" id="ARBA00022806"/>
    </source>
</evidence>
<evidence type="ECO:0000259" key="9">
    <source>
        <dbReference type="PROSITE" id="PS51194"/>
    </source>
</evidence>
<keyword evidence="11" id="KW-1185">Reference proteome</keyword>
<keyword evidence="4" id="KW-0347">Helicase</keyword>
<dbReference type="InterPro" id="IPR014001">
    <property type="entry name" value="Helicase_ATP-bd"/>
</dbReference>
<comment type="catalytic activity">
    <reaction evidence="6">
        <text>ATP + H2O = ADP + phosphate + H(+)</text>
        <dbReference type="Rhea" id="RHEA:13065"/>
        <dbReference type="ChEBI" id="CHEBI:15377"/>
        <dbReference type="ChEBI" id="CHEBI:15378"/>
        <dbReference type="ChEBI" id="CHEBI:30616"/>
        <dbReference type="ChEBI" id="CHEBI:43474"/>
        <dbReference type="ChEBI" id="CHEBI:456216"/>
        <dbReference type="EC" id="3.6.4.13"/>
    </reaction>
</comment>
<accession>A0A0J0XDB0</accession>
<keyword evidence="3" id="KW-0378">Hydrolase</keyword>
<dbReference type="PROSITE" id="PS51194">
    <property type="entry name" value="HELICASE_CTER"/>
    <property type="match status" value="1"/>
</dbReference>
<protein>
    <recommendedName>
        <fullName evidence="1">RNA helicase</fullName>
        <ecNumber evidence="1">3.6.4.13</ecNumber>
    </recommendedName>
</protein>
<evidence type="ECO:0000256" key="1">
    <source>
        <dbReference type="ARBA" id="ARBA00012552"/>
    </source>
</evidence>
<dbReference type="Proteomes" id="UP000053611">
    <property type="component" value="Unassembled WGS sequence"/>
</dbReference>
<dbReference type="AlphaFoldDB" id="A0A0J0XDB0"/>
<dbReference type="PROSITE" id="PS51192">
    <property type="entry name" value="HELICASE_ATP_BIND_1"/>
    <property type="match status" value="1"/>
</dbReference>